<dbReference type="InterPro" id="IPR013783">
    <property type="entry name" value="Ig-like_fold"/>
</dbReference>
<dbReference type="GO" id="GO:0005975">
    <property type="term" value="P:carbohydrate metabolic process"/>
    <property type="evidence" value="ECO:0007669"/>
    <property type="project" value="InterPro"/>
</dbReference>
<keyword evidence="5" id="KW-1185">Reference proteome</keyword>
<name>A0A061AIK5_9MOLU</name>
<dbReference type="Pfam" id="PF00128">
    <property type="entry name" value="Alpha-amylase"/>
    <property type="match status" value="1"/>
</dbReference>
<dbReference type="CDD" id="cd02857">
    <property type="entry name" value="E_set_CDase_PDE_N"/>
    <property type="match status" value="1"/>
</dbReference>
<evidence type="ECO:0000259" key="3">
    <source>
        <dbReference type="SMART" id="SM00642"/>
    </source>
</evidence>
<accession>A0A061AIK5</accession>
<dbReference type="GO" id="GO:0004553">
    <property type="term" value="F:hydrolase activity, hydrolyzing O-glycosyl compounds"/>
    <property type="evidence" value="ECO:0007669"/>
    <property type="project" value="InterPro"/>
</dbReference>
<dbReference type="Proteomes" id="UP000032434">
    <property type="component" value="Chromosome 1"/>
</dbReference>
<feature type="domain" description="Glycosyl hydrolase family 13 catalytic" evidence="3">
    <location>
        <begin position="153"/>
        <end position="519"/>
    </location>
</feature>
<evidence type="ECO:0000256" key="1">
    <source>
        <dbReference type="ARBA" id="ARBA00022801"/>
    </source>
</evidence>
<gene>
    <name evidence="4" type="primary">nplT</name>
    <name evidence="4" type="ORF">Aocu_07290</name>
</gene>
<dbReference type="InterPro" id="IPR045857">
    <property type="entry name" value="O16G_dom_2"/>
</dbReference>
<proteinExistence type="predicted"/>
<dbReference type="InterPro" id="IPR006047">
    <property type="entry name" value="GH13_cat_dom"/>
</dbReference>
<evidence type="ECO:0000313" key="4">
    <source>
        <dbReference type="EMBL" id="CDR30802.1"/>
    </source>
</evidence>
<organism evidence="4 5">
    <name type="scientific">Acholeplasma oculi</name>
    <dbReference type="NCBI Taxonomy" id="35623"/>
    <lineage>
        <taxon>Bacteria</taxon>
        <taxon>Bacillati</taxon>
        <taxon>Mycoplasmatota</taxon>
        <taxon>Mollicutes</taxon>
        <taxon>Acholeplasmatales</taxon>
        <taxon>Acholeplasmataceae</taxon>
        <taxon>Acholeplasma</taxon>
    </lineage>
</organism>
<dbReference type="EMBL" id="LK028559">
    <property type="protein sequence ID" value="CDR30802.1"/>
    <property type="molecule type" value="Genomic_DNA"/>
</dbReference>
<dbReference type="AlphaFoldDB" id="A0A061AIK5"/>
<dbReference type="CDD" id="cd11338">
    <property type="entry name" value="AmyAc_CMD"/>
    <property type="match status" value="1"/>
</dbReference>
<dbReference type="InterPro" id="IPR004185">
    <property type="entry name" value="Glyco_hydro_13_lg-like_dom"/>
</dbReference>
<keyword evidence="1" id="KW-0378">Hydrolase</keyword>
<dbReference type="InParanoid" id="A0A061AIK5"/>
<dbReference type="KEGG" id="aoc:Aocu_07290"/>
<dbReference type="SMART" id="SM00642">
    <property type="entry name" value="Aamy"/>
    <property type="match status" value="1"/>
</dbReference>
<dbReference type="OrthoDB" id="9805159at2"/>
<dbReference type="PANTHER" id="PTHR10357">
    <property type="entry name" value="ALPHA-AMYLASE FAMILY MEMBER"/>
    <property type="match status" value="1"/>
</dbReference>
<dbReference type="STRING" id="35623.Aocu_07290"/>
<dbReference type="SUPFAM" id="SSF51445">
    <property type="entry name" value="(Trans)glycosidases"/>
    <property type="match status" value="1"/>
</dbReference>
<dbReference type="InterPro" id="IPR017853">
    <property type="entry name" value="GH"/>
</dbReference>
<evidence type="ECO:0000256" key="2">
    <source>
        <dbReference type="ARBA" id="ARBA00023295"/>
    </source>
</evidence>
<dbReference type="RefSeq" id="WP_045749304.1">
    <property type="nucleotide sequence ID" value="NZ_FUZK01000001.1"/>
</dbReference>
<dbReference type="FunCoup" id="A0A061AIK5">
    <property type="interactions" value="65"/>
</dbReference>
<dbReference type="PATRIC" id="fig|35623.3.peg.729"/>
<dbReference type="PANTHER" id="PTHR10357:SF210">
    <property type="entry name" value="MALTODEXTRIN GLUCOSIDASE"/>
    <property type="match status" value="1"/>
</dbReference>
<dbReference type="Gene3D" id="3.20.20.80">
    <property type="entry name" value="Glycosidases"/>
    <property type="match status" value="1"/>
</dbReference>
<keyword evidence="2" id="KW-0326">Glycosidase</keyword>
<dbReference type="Pfam" id="PF02903">
    <property type="entry name" value="Alpha-amylase_N"/>
    <property type="match status" value="1"/>
</dbReference>
<evidence type="ECO:0000313" key="5">
    <source>
        <dbReference type="Proteomes" id="UP000032434"/>
    </source>
</evidence>
<dbReference type="HOGENOM" id="CLU_006462_6_2_14"/>
<protein>
    <submittedName>
        <fullName evidence="4">Putative Neopullulanase</fullName>
    </submittedName>
</protein>
<sequence length="598" mass="71034">MNKHALFHEAKSQYSYQYNEQKLHILFRTKHQDAVKVSLSYGDPFDWKYENKKAHWNSNYVEMTKRYETEMFDYYFIEVEPKDYRCKYAFLIETEDAVYFYGSKRLEKLKSVPTNDFSEGSFYDLSNYFNYPYLNKEDLPNTPTWVKDTVWYQIFMDRFHKSGGQSQLPWGKLPVNNHEFYGGNIQGVIDKLPYLKDLGITGIYFTPIFESRSAHKYDTINYFKIDPQFGTNEAFGELVKKAHQMGIKVVLDAVLNHCGWGHPFFQDVVKHGRNSVYADCFFLEQDPIINFELDESGLPKYKNDLRPNFRTFAYTPHMPKWNTANPIARKHLLDSIKYWIEVYDIDGWRLDVSNEVAHEFLREVRKVAKEAKKDTFIFGENWDSSIPWLRGDQMDAVMNYDLSIPMWQYFENKISISEFKNEIINYTAMTPKNVMENMFNQLDTHDTVRMLRRLNDNDLRLKIAYLFMFASAGAPNIYYGSEVGLTGDHDPDNRRCFDWNESNWNKSLYEFVKKLIHLRSLYPQFKSYDYHFIDSESISFIKYTDSKPLLFLINDSHKVLTHKIDEKYFGVYKDLLSGEDITLNHDFVLKPYDIKILI</sequence>
<dbReference type="Gene3D" id="3.90.400.10">
    <property type="entry name" value="Oligo-1,6-glucosidase, Domain 2"/>
    <property type="match status" value="1"/>
</dbReference>
<reference evidence="5" key="1">
    <citation type="submission" date="2014-05" db="EMBL/GenBank/DDBJ databases">
        <authorList>
            <person name="Kube M."/>
        </authorList>
    </citation>
    <scope>NUCLEOTIDE SEQUENCE [LARGE SCALE GENOMIC DNA]</scope>
</reference>
<dbReference type="Gene3D" id="2.60.40.10">
    <property type="entry name" value="Immunoglobulins"/>
    <property type="match status" value="1"/>
</dbReference>